<organism evidence="1 2">
    <name type="scientific">Armillaria solidipes</name>
    <dbReference type="NCBI Taxonomy" id="1076256"/>
    <lineage>
        <taxon>Eukaryota</taxon>
        <taxon>Fungi</taxon>
        <taxon>Dikarya</taxon>
        <taxon>Basidiomycota</taxon>
        <taxon>Agaricomycotina</taxon>
        <taxon>Agaricomycetes</taxon>
        <taxon>Agaricomycetidae</taxon>
        <taxon>Agaricales</taxon>
        <taxon>Marasmiineae</taxon>
        <taxon>Physalacriaceae</taxon>
        <taxon>Armillaria</taxon>
    </lineage>
</organism>
<evidence type="ECO:0000313" key="1">
    <source>
        <dbReference type="EMBL" id="PBK64340.1"/>
    </source>
</evidence>
<keyword evidence="2" id="KW-1185">Reference proteome</keyword>
<dbReference type="Proteomes" id="UP000218334">
    <property type="component" value="Unassembled WGS sequence"/>
</dbReference>
<dbReference type="EMBL" id="KZ293452">
    <property type="protein sequence ID" value="PBK64340.1"/>
    <property type="molecule type" value="Genomic_DNA"/>
</dbReference>
<proteinExistence type="predicted"/>
<accession>A0A2H3B3S4</accession>
<reference evidence="2" key="1">
    <citation type="journal article" date="2017" name="Nat. Ecol. Evol.">
        <title>Genome expansion and lineage-specific genetic innovations in the forest pathogenic fungi Armillaria.</title>
        <authorList>
            <person name="Sipos G."/>
            <person name="Prasanna A.N."/>
            <person name="Walter M.C."/>
            <person name="O'Connor E."/>
            <person name="Balint B."/>
            <person name="Krizsan K."/>
            <person name="Kiss B."/>
            <person name="Hess J."/>
            <person name="Varga T."/>
            <person name="Slot J."/>
            <person name="Riley R."/>
            <person name="Boka B."/>
            <person name="Rigling D."/>
            <person name="Barry K."/>
            <person name="Lee J."/>
            <person name="Mihaltcheva S."/>
            <person name="LaButti K."/>
            <person name="Lipzen A."/>
            <person name="Waldron R."/>
            <person name="Moloney N.M."/>
            <person name="Sperisen C."/>
            <person name="Kredics L."/>
            <person name="Vagvoelgyi C."/>
            <person name="Patrignani A."/>
            <person name="Fitzpatrick D."/>
            <person name="Nagy I."/>
            <person name="Doyle S."/>
            <person name="Anderson J.B."/>
            <person name="Grigoriev I.V."/>
            <person name="Gueldener U."/>
            <person name="Muensterkoetter M."/>
            <person name="Nagy L.G."/>
        </authorList>
    </citation>
    <scope>NUCLEOTIDE SEQUENCE [LARGE SCALE GENOMIC DNA]</scope>
    <source>
        <strain evidence="2">28-4</strain>
    </source>
</reference>
<gene>
    <name evidence="1" type="ORF">ARMSODRAFT_979171</name>
</gene>
<protein>
    <submittedName>
        <fullName evidence="1">Uncharacterized protein</fullName>
    </submittedName>
</protein>
<name>A0A2H3B3S4_9AGAR</name>
<evidence type="ECO:0000313" key="2">
    <source>
        <dbReference type="Proteomes" id="UP000218334"/>
    </source>
</evidence>
<dbReference type="AlphaFoldDB" id="A0A2H3B3S4"/>
<sequence>MKKGNGVFHEAMSATHREKVGVGQYHICSCNSAIQMVLTIDSDPTLDGKRYSEKGSLATGHRRRAVKKRGLSLTALLRVETAVPYLSLLRRLGRRLETADITRAVGGARYATCRPRDIHVDIERERDRRDAPELSGLPVPSFVAISFNGEDPGYGPDVSVTSKVRYFVNVFASLHLDTDLHRPNRKKLSLGKDQALGSLKKHDEYLIIIKRKLMALGRGARTDFFISK</sequence>